<dbReference type="SUPFAM" id="SSF141868">
    <property type="entry name" value="EAL domain-like"/>
    <property type="match status" value="1"/>
</dbReference>
<dbReference type="OrthoDB" id="675397at2"/>
<protein>
    <submittedName>
        <fullName evidence="2">Phage resistance protein</fullName>
    </submittedName>
</protein>
<feature type="domain" description="EAL" evidence="1">
    <location>
        <begin position="249"/>
        <end position="504"/>
    </location>
</feature>
<dbReference type="GO" id="GO:0071111">
    <property type="term" value="F:cyclic-guanylate-specific phosphodiesterase activity"/>
    <property type="evidence" value="ECO:0007669"/>
    <property type="project" value="InterPro"/>
</dbReference>
<dbReference type="PANTHER" id="PTHR33121:SF79">
    <property type="entry name" value="CYCLIC DI-GMP PHOSPHODIESTERASE PDED-RELATED"/>
    <property type="match status" value="1"/>
</dbReference>
<name>A0A2T3QLW4_PHODM</name>
<evidence type="ECO:0000313" key="2">
    <source>
        <dbReference type="EMBL" id="SPY28103.1"/>
    </source>
</evidence>
<dbReference type="InterPro" id="IPR001633">
    <property type="entry name" value="EAL_dom"/>
</dbReference>
<organism evidence="2 3">
    <name type="scientific">Photobacterium damselae</name>
    <dbReference type="NCBI Taxonomy" id="38293"/>
    <lineage>
        <taxon>Bacteria</taxon>
        <taxon>Pseudomonadati</taxon>
        <taxon>Pseudomonadota</taxon>
        <taxon>Gammaproteobacteria</taxon>
        <taxon>Vibrionales</taxon>
        <taxon>Vibrionaceae</taxon>
        <taxon>Photobacterium</taxon>
    </lineage>
</organism>
<dbReference type="EMBL" id="UATL01000001">
    <property type="protein sequence ID" value="SPY28103.1"/>
    <property type="molecule type" value="Genomic_DNA"/>
</dbReference>
<dbReference type="Gene3D" id="3.20.20.450">
    <property type="entry name" value="EAL domain"/>
    <property type="match status" value="1"/>
</dbReference>
<dbReference type="SMART" id="SM00052">
    <property type="entry name" value="EAL"/>
    <property type="match status" value="1"/>
</dbReference>
<dbReference type="InterPro" id="IPR050706">
    <property type="entry name" value="Cyclic-di-GMP_PDE-like"/>
</dbReference>
<dbReference type="CDD" id="cd01948">
    <property type="entry name" value="EAL"/>
    <property type="match status" value="1"/>
</dbReference>
<dbReference type="InterPro" id="IPR035919">
    <property type="entry name" value="EAL_sf"/>
</dbReference>
<dbReference type="Proteomes" id="UP000251647">
    <property type="component" value="Unassembled WGS sequence"/>
</dbReference>
<accession>A0A2T3QLW4</accession>
<dbReference type="Pfam" id="PF00563">
    <property type="entry name" value="EAL"/>
    <property type="match status" value="1"/>
</dbReference>
<reference evidence="2 3" key="1">
    <citation type="submission" date="2018-06" db="EMBL/GenBank/DDBJ databases">
        <authorList>
            <consortium name="Pathogen Informatics"/>
            <person name="Doyle S."/>
        </authorList>
    </citation>
    <scope>NUCLEOTIDE SEQUENCE [LARGE SCALE GENOMIC DNA]</scope>
    <source>
        <strain evidence="2 3">NCTC11647</strain>
    </source>
</reference>
<dbReference type="PANTHER" id="PTHR33121">
    <property type="entry name" value="CYCLIC DI-GMP PHOSPHODIESTERASE PDEF"/>
    <property type="match status" value="1"/>
</dbReference>
<dbReference type="PROSITE" id="PS50883">
    <property type="entry name" value="EAL"/>
    <property type="match status" value="1"/>
</dbReference>
<evidence type="ECO:0000259" key="1">
    <source>
        <dbReference type="PROSITE" id="PS50883"/>
    </source>
</evidence>
<evidence type="ECO:0000313" key="3">
    <source>
        <dbReference type="Proteomes" id="UP000251647"/>
    </source>
</evidence>
<proteinExistence type="predicted"/>
<sequence>MSKSKTILLFICSVIIGLAVNLIWIRFQVNHQTEEMLSTIDTATTQYLNRMTNEIKFLHSTAPICSETFINHLESTVLKSMSIQEITYINKNQFICSDRGMQEQAQTINIEQLNKYKDNNGYIIYRGRSLRYDIDGLYIMLPVAKQTWYRFLINDAFLKFWLEQHLLDKHIHACVNSLGQTIVCTGPHESQYQHTYHRYSENYNLHFTASFDNEIYWCYFKYNLPYTIILLTIFSSLCLVLAHNYYHRRQSLSAEIQRGIDNHEFIGYYQPIISAKNNRWCGAELLVRWNHPKAGLIPPDQFIHIAERSELIHQMTLDLIKQIALQKTYIEQLVPHSYFSINMTPSMIANTQFVTKLVQILQMNPDLQHGLVIELTEREPFSPAKLLKLKQGMDLLRSYGVKWALDDFGTGYSGLATLQQLSFDILKIDRTFINLSSNDAISLSILDNIAQMGHKLHCSLVAEGVETKEQAQYAKKIGIEACQGYYYAKPMTFDDYYHALKNHLGNRFIPL</sequence>
<dbReference type="AlphaFoldDB" id="A0A2T3QLW4"/>
<gene>
    <name evidence="2" type="primary">ycgG_1</name>
    <name evidence="2" type="ORF">NCTC11647_01190</name>
</gene>
<dbReference type="RefSeq" id="WP_005299612.1">
    <property type="nucleotide sequence ID" value="NZ_PYOG01000005.1"/>
</dbReference>